<dbReference type="EMBL" id="GBRH01255576">
    <property type="protein sequence ID" value="JAD42319.1"/>
    <property type="molecule type" value="Transcribed_RNA"/>
</dbReference>
<evidence type="ECO:0000313" key="2">
    <source>
        <dbReference type="EMBL" id="JAD42319.1"/>
    </source>
</evidence>
<reference evidence="2" key="1">
    <citation type="submission" date="2014-09" db="EMBL/GenBank/DDBJ databases">
        <authorList>
            <person name="Magalhaes I.L.F."/>
            <person name="Oliveira U."/>
            <person name="Santos F.R."/>
            <person name="Vidigal T.H.D.A."/>
            <person name="Brescovit A.D."/>
            <person name="Santos A.J."/>
        </authorList>
    </citation>
    <scope>NUCLEOTIDE SEQUENCE</scope>
    <source>
        <tissue evidence="2">Shoot tissue taken approximately 20 cm above the soil surface</tissue>
    </source>
</reference>
<evidence type="ECO:0000256" key="1">
    <source>
        <dbReference type="SAM" id="MobiDB-lite"/>
    </source>
</evidence>
<feature type="region of interest" description="Disordered" evidence="1">
    <location>
        <begin position="1"/>
        <end position="33"/>
    </location>
</feature>
<feature type="compositionally biased region" description="Polar residues" evidence="1">
    <location>
        <begin position="8"/>
        <end position="22"/>
    </location>
</feature>
<accession>A0A0A8ZSB0</accession>
<organism evidence="2">
    <name type="scientific">Arundo donax</name>
    <name type="common">Giant reed</name>
    <name type="synonym">Donax arundinaceus</name>
    <dbReference type="NCBI Taxonomy" id="35708"/>
    <lineage>
        <taxon>Eukaryota</taxon>
        <taxon>Viridiplantae</taxon>
        <taxon>Streptophyta</taxon>
        <taxon>Embryophyta</taxon>
        <taxon>Tracheophyta</taxon>
        <taxon>Spermatophyta</taxon>
        <taxon>Magnoliopsida</taxon>
        <taxon>Liliopsida</taxon>
        <taxon>Poales</taxon>
        <taxon>Poaceae</taxon>
        <taxon>PACMAD clade</taxon>
        <taxon>Arundinoideae</taxon>
        <taxon>Arundineae</taxon>
        <taxon>Arundo</taxon>
    </lineage>
</organism>
<sequence>MGRGSLIRSHSTTGQHNGSTQALHEHATPKIPW</sequence>
<name>A0A0A8ZSB0_ARUDO</name>
<protein>
    <submittedName>
        <fullName evidence="2">Uncharacterized protein</fullName>
    </submittedName>
</protein>
<reference evidence="2" key="2">
    <citation type="journal article" date="2015" name="Data Brief">
        <title>Shoot transcriptome of the giant reed, Arundo donax.</title>
        <authorList>
            <person name="Barrero R.A."/>
            <person name="Guerrero F.D."/>
            <person name="Moolhuijzen P."/>
            <person name="Goolsby J.A."/>
            <person name="Tidwell J."/>
            <person name="Bellgard S.E."/>
            <person name="Bellgard M.I."/>
        </authorList>
    </citation>
    <scope>NUCLEOTIDE SEQUENCE</scope>
    <source>
        <tissue evidence="2">Shoot tissue taken approximately 20 cm above the soil surface</tissue>
    </source>
</reference>
<dbReference type="AlphaFoldDB" id="A0A0A8ZSB0"/>
<proteinExistence type="predicted"/>
<feature type="compositionally biased region" description="Basic and acidic residues" evidence="1">
    <location>
        <begin position="23"/>
        <end position="33"/>
    </location>
</feature>